<reference evidence="7 8" key="1">
    <citation type="journal article" date="2008" name="Proc. Natl. Acad. Sci. U.S.A.">
        <title>The genome of Cyanothece 51142, a unicellular diazotrophic cyanobacterium important in the marine nitrogen cycle.</title>
        <authorList>
            <person name="Welsh E.A."/>
            <person name="Liberton M."/>
            <person name="Stoeckel J."/>
            <person name="Loh T."/>
            <person name="Elvitigala T."/>
            <person name="Wang C."/>
            <person name="Wollam A."/>
            <person name="Fulton R.S."/>
            <person name="Clifton S.W."/>
            <person name="Jacobs J.M."/>
            <person name="Aurora R."/>
            <person name="Ghosh B.K."/>
            <person name="Sherman L.A."/>
            <person name="Smith R.D."/>
            <person name="Wilson R.K."/>
            <person name="Pakrasi H.B."/>
        </authorList>
    </citation>
    <scope>NUCLEOTIDE SEQUENCE [LARGE SCALE GENOMIC DNA]</scope>
    <source>
        <strain evidence="8">ATCC 51142 / BH68</strain>
    </source>
</reference>
<evidence type="ECO:0000256" key="2">
    <source>
        <dbReference type="ARBA" id="ARBA00023002"/>
    </source>
</evidence>
<accession>B1WNB4</accession>
<protein>
    <submittedName>
        <fullName evidence="7">3-hydroxyisobutyrate dehydrogenase</fullName>
    </submittedName>
</protein>
<comment type="similarity">
    <text evidence="1">Belongs to the HIBADH-related family.</text>
</comment>
<dbReference type="Pfam" id="PF14833">
    <property type="entry name" value="NAD_binding_11"/>
    <property type="match status" value="1"/>
</dbReference>
<feature type="domain" description="3-hydroxyisobutyrate dehydrogenase-like NAD-binding" evidence="6">
    <location>
        <begin position="168"/>
        <end position="291"/>
    </location>
</feature>
<dbReference type="InterPro" id="IPR036291">
    <property type="entry name" value="NAD(P)-bd_dom_sf"/>
</dbReference>
<dbReference type="HOGENOM" id="CLU_035117_1_0_3"/>
<dbReference type="RefSeq" id="WP_009546493.1">
    <property type="nucleotide sequence ID" value="NC_010546.1"/>
</dbReference>
<dbReference type="Gene3D" id="3.40.50.720">
    <property type="entry name" value="NAD(P)-binding Rossmann-like Domain"/>
    <property type="match status" value="1"/>
</dbReference>
<name>B1WNB4_CROS5</name>
<dbReference type="GO" id="GO:0016491">
    <property type="term" value="F:oxidoreductase activity"/>
    <property type="evidence" value="ECO:0007669"/>
    <property type="project" value="UniProtKB-KW"/>
</dbReference>
<dbReference type="OrthoDB" id="9786703at2"/>
<evidence type="ECO:0000313" key="8">
    <source>
        <dbReference type="Proteomes" id="UP000001203"/>
    </source>
</evidence>
<sequence>MTQQLAFVGLGLMGGFMAANLAKKGLAVKAWNRSPNRPGITIAHNAGAMIAPSIEAAVKEADIIFTCVGDVPDVNDVIFGENGIINHAKPGALIVDFSTIGTQAAREIGTQLKAQQFRFLDAPISGGDIGAKQGTLTIMVGGEKKDFEECFPYFEAMGKIIIYCGSTGNGQAVKMCNQALCSVHMIALCEAIKMAETQNIDPNLMIEVCQTGAAGSWALANLGPKIVDSDLEPGFAIKHLLKDLRLVQEIMAESDNQLPGVALAESFLKVVANMDNGKAKEQGTQAMIRYYNQENNV</sequence>
<dbReference type="GO" id="GO:0050661">
    <property type="term" value="F:NADP binding"/>
    <property type="evidence" value="ECO:0007669"/>
    <property type="project" value="InterPro"/>
</dbReference>
<dbReference type="InterPro" id="IPR008927">
    <property type="entry name" value="6-PGluconate_DH-like_C_sf"/>
</dbReference>
<dbReference type="GO" id="GO:0051287">
    <property type="term" value="F:NAD binding"/>
    <property type="evidence" value="ECO:0007669"/>
    <property type="project" value="InterPro"/>
</dbReference>
<keyword evidence="3" id="KW-0520">NAD</keyword>
<dbReference type="EMBL" id="CP000806">
    <property type="protein sequence ID" value="ACB49756.1"/>
    <property type="molecule type" value="Genomic_DNA"/>
</dbReference>
<dbReference type="KEGG" id="cyt:cce_0405"/>
<feature type="domain" description="6-phosphogluconate dehydrogenase NADP-binding" evidence="5">
    <location>
        <begin position="5"/>
        <end position="165"/>
    </location>
</feature>
<dbReference type="Proteomes" id="UP000001203">
    <property type="component" value="Chromosome circular"/>
</dbReference>
<dbReference type="Gene3D" id="1.10.1040.10">
    <property type="entry name" value="N-(1-d-carboxylethyl)-l-norvaline Dehydrogenase, domain 2"/>
    <property type="match status" value="1"/>
</dbReference>
<gene>
    <name evidence="7" type="primary">mmsB</name>
    <name evidence="7" type="ordered locus">cce_0405</name>
</gene>
<dbReference type="AlphaFoldDB" id="B1WNB4"/>
<evidence type="ECO:0000256" key="1">
    <source>
        <dbReference type="ARBA" id="ARBA00009080"/>
    </source>
</evidence>
<dbReference type="PROSITE" id="PS00895">
    <property type="entry name" value="3_HYDROXYISOBUT_DH"/>
    <property type="match status" value="1"/>
</dbReference>
<dbReference type="GO" id="GO:0016054">
    <property type="term" value="P:organic acid catabolic process"/>
    <property type="evidence" value="ECO:0007669"/>
    <property type="project" value="UniProtKB-ARBA"/>
</dbReference>
<dbReference type="InterPro" id="IPR029154">
    <property type="entry name" value="HIBADH-like_NADP-bd"/>
</dbReference>
<proteinExistence type="inferred from homology"/>
<dbReference type="InterPro" id="IPR002204">
    <property type="entry name" value="3-OH-isobutyrate_DH-rel_CS"/>
</dbReference>
<evidence type="ECO:0000259" key="5">
    <source>
        <dbReference type="Pfam" id="PF03446"/>
    </source>
</evidence>
<dbReference type="eggNOG" id="COG2084">
    <property type="taxonomic scope" value="Bacteria"/>
</dbReference>
<dbReference type="InterPro" id="IPR015815">
    <property type="entry name" value="HIBADH-related"/>
</dbReference>
<dbReference type="PANTHER" id="PTHR43060:SF15">
    <property type="entry name" value="3-HYDROXYISOBUTYRATE DEHYDROGENASE-LIKE 1, MITOCHONDRIAL-RELATED"/>
    <property type="match status" value="1"/>
</dbReference>
<evidence type="ECO:0000313" key="7">
    <source>
        <dbReference type="EMBL" id="ACB49756.1"/>
    </source>
</evidence>
<dbReference type="PIRSF" id="PIRSF000103">
    <property type="entry name" value="HIBADH"/>
    <property type="match status" value="1"/>
</dbReference>
<dbReference type="SUPFAM" id="SSF48179">
    <property type="entry name" value="6-phosphogluconate dehydrogenase C-terminal domain-like"/>
    <property type="match status" value="1"/>
</dbReference>
<dbReference type="SUPFAM" id="SSF51735">
    <property type="entry name" value="NAD(P)-binding Rossmann-fold domains"/>
    <property type="match status" value="1"/>
</dbReference>
<feature type="active site" evidence="4">
    <location>
        <position position="174"/>
    </location>
</feature>
<dbReference type="STRING" id="43989.cce_0405"/>
<dbReference type="InterPro" id="IPR006115">
    <property type="entry name" value="6PGDH_NADP-bd"/>
</dbReference>
<organism evidence="7 8">
    <name type="scientific">Crocosphaera subtropica (strain ATCC 51142 / BH68)</name>
    <name type="common">Cyanothece sp. (strain ATCC 51142)</name>
    <dbReference type="NCBI Taxonomy" id="43989"/>
    <lineage>
        <taxon>Bacteria</taxon>
        <taxon>Bacillati</taxon>
        <taxon>Cyanobacteriota</taxon>
        <taxon>Cyanophyceae</taxon>
        <taxon>Oscillatoriophycideae</taxon>
        <taxon>Chroococcales</taxon>
        <taxon>Aphanothecaceae</taxon>
        <taxon>Crocosphaera</taxon>
        <taxon>Crocosphaera subtropica</taxon>
    </lineage>
</organism>
<evidence type="ECO:0000256" key="3">
    <source>
        <dbReference type="ARBA" id="ARBA00023027"/>
    </source>
</evidence>
<evidence type="ECO:0000259" key="6">
    <source>
        <dbReference type="Pfam" id="PF14833"/>
    </source>
</evidence>
<evidence type="ECO:0000256" key="4">
    <source>
        <dbReference type="PIRSR" id="PIRSR000103-1"/>
    </source>
</evidence>
<keyword evidence="2" id="KW-0560">Oxidoreductase</keyword>
<dbReference type="Pfam" id="PF03446">
    <property type="entry name" value="NAD_binding_2"/>
    <property type="match status" value="1"/>
</dbReference>
<dbReference type="InterPro" id="IPR013328">
    <property type="entry name" value="6PGD_dom2"/>
</dbReference>
<keyword evidence="8" id="KW-1185">Reference proteome</keyword>
<dbReference type="PANTHER" id="PTHR43060">
    <property type="entry name" value="3-HYDROXYISOBUTYRATE DEHYDROGENASE-LIKE 1, MITOCHONDRIAL-RELATED"/>
    <property type="match status" value="1"/>
</dbReference>